<dbReference type="AlphaFoldDB" id="A0A163IZE7"/>
<organism evidence="3">
    <name type="scientific">Absidia glauca</name>
    <name type="common">Pin mould</name>
    <dbReference type="NCBI Taxonomy" id="4829"/>
    <lineage>
        <taxon>Eukaryota</taxon>
        <taxon>Fungi</taxon>
        <taxon>Fungi incertae sedis</taxon>
        <taxon>Mucoromycota</taxon>
        <taxon>Mucoromycotina</taxon>
        <taxon>Mucoromycetes</taxon>
        <taxon>Mucorales</taxon>
        <taxon>Cunninghamellaceae</taxon>
        <taxon>Absidia</taxon>
    </lineage>
</organism>
<feature type="coiled-coil region" evidence="1">
    <location>
        <begin position="22"/>
        <end position="49"/>
    </location>
</feature>
<feature type="region of interest" description="Disordered" evidence="2">
    <location>
        <begin position="170"/>
        <end position="195"/>
    </location>
</feature>
<keyword evidence="1" id="KW-0175">Coiled coil</keyword>
<name>A0A163IZE7_ABSGL</name>
<feature type="region of interest" description="Disordered" evidence="2">
    <location>
        <begin position="281"/>
        <end position="313"/>
    </location>
</feature>
<evidence type="ECO:0000256" key="1">
    <source>
        <dbReference type="SAM" id="Coils"/>
    </source>
</evidence>
<keyword evidence="4" id="KW-1185">Reference proteome</keyword>
<evidence type="ECO:0000313" key="3">
    <source>
        <dbReference type="EMBL" id="SAL98660.1"/>
    </source>
</evidence>
<protein>
    <submittedName>
        <fullName evidence="3">Uncharacterized protein</fullName>
    </submittedName>
</protein>
<sequence length="441" mass="50739">MTLIGNPHYVEHHRMLTLRQHLELVQSDNQQVMELKQGLENQKEQSRMDLYYLEKKLKVYLKENDTLYSTQQRLKSELYAKDQDLDALNSEVLYWKRLYMNLDKTMCTEREEFARQQDLWTHRESQLAFRLRRLQDSHPEIMDTTMLAPYLLPSKDTFVYDKEDFLPPWDNHYDPPLSPPHQSKSQPSPPITTPHISNLLTVPSLQKGFARLGLEAEQQQTLPKQLTDAQSSCLVNQVGGVLDLGQSSMENDETSQLMLKDKTSYEDCILDSYVQVRSNDISPKHLGSTEPQDRLPLEKRNHRTNGQSPLSRQARKLSLKNELSKAMLSEHRLTLFSEVMIDEIMALEDTNEAYKSYINNILKRIMNDRHTESILSIDPPEATATLKIIPSTLARAHCMTSISPSQQVESRPTTICKGLGNSVPLMIPGKISNERFNSEAS</sequence>
<gene>
    <name evidence="3" type="primary">ABSGL_04215.1 scaffold 5169</name>
</gene>
<evidence type="ECO:0000313" key="4">
    <source>
        <dbReference type="Proteomes" id="UP000078561"/>
    </source>
</evidence>
<dbReference type="InParanoid" id="A0A163IZE7"/>
<accession>A0A163IZE7</accession>
<proteinExistence type="predicted"/>
<evidence type="ECO:0000256" key="2">
    <source>
        <dbReference type="SAM" id="MobiDB-lite"/>
    </source>
</evidence>
<dbReference type="OrthoDB" id="2121319at2759"/>
<reference evidence="3" key="1">
    <citation type="submission" date="2016-04" db="EMBL/GenBank/DDBJ databases">
        <authorList>
            <person name="Evans L.H."/>
            <person name="Alamgir A."/>
            <person name="Owens N."/>
            <person name="Weber N.D."/>
            <person name="Virtaneva K."/>
            <person name="Barbian K."/>
            <person name="Babar A."/>
            <person name="Rosenke K."/>
        </authorList>
    </citation>
    <scope>NUCLEOTIDE SEQUENCE [LARGE SCALE GENOMIC DNA]</scope>
    <source>
        <strain evidence="3">CBS 101.48</strain>
    </source>
</reference>
<dbReference type="EMBL" id="LT552278">
    <property type="protein sequence ID" value="SAL98660.1"/>
    <property type="molecule type" value="Genomic_DNA"/>
</dbReference>
<dbReference type="Proteomes" id="UP000078561">
    <property type="component" value="Unassembled WGS sequence"/>
</dbReference>